<organism evidence="1 2">
    <name type="scientific">Nothoprocta perdicaria</name>
    <name type="common">Chilean tinamou</name>
    <name type="synonym">Crypturus perdicarius</name>
    <dbReference type="NCBI Taxonomy" id="30464"/>
    <lineage>
        <taxon>Eukaryota</taxon>
        <taxon>Metazoa</taxon>
        <taxon>Chordata</taxon>
        <taxon>Craniata</taxon>
        <taxon>Vertebrata</taxon>
        <taxon>Euteleostomi</taxon>
        <taxon>Archelosauria</taxon>
        <taxon>Archosauria</taxon>
        <taxon>Dinosauria</taxon>
        <taxon>Saurischia</taxon>
        <taxon>Theropoda</taxon>
        <taxon>Coelurosauria</taxon>
        <taxon>Aves</taxon>
        <taxon>Palaeognathae</taxon>
        <taxon>Tinamiformes</taxon>
        <taxon>Tinamidae</taxon>
        <taxon>Nothoprocta</taxon>
    </lineage>
</organism>
<keyword evidence="2" id="KW-1185">Reference proteome</keyword>
<proteinExistence type="predicted"/>
<reference evidence="1" key="2">
    <citation type="submission" date="2025-09" db="UniProtKB">
        <authorList>
            <consortium name="Ensembl"/>
        </authorList>
    </citation>
    <scope>IDENTIFICATION</scope>
</reference>
<dbReference type="AlphaFoldDB" id="A0A8C6ZBJ1"/>
<protein>
    <submittedName>
        <fullName evidence="1">Uncharacterized protein</fullName>
    </submittedName>
</protein>
<dbReference type="Ensembl" id="ENSNPET00000010104.1">
    <property type="protein sequence ID" value="ENSNPEP00000009860.1"/>
    <property type="gene ID" value="ENSNPEG00000007396.1"/>
</dbReference>
<sequence>MKVLRHKIELLTGLLLQEMTMAGLHELRFTEEKPLLPGQDAELDNSDAFLAAVDTDWKVGPYGVTWRWAGDKKPLGKLDSCFQ</sequence>
<dbReference type="Proteomes" id="UP000694420">
    <property type="component" value="Unplaced"/>
</dbReference>
<reference evidence="1" key="1">
    <citation type="submission" date="2025-08" db="UniProtKB">
        <authorList>
            <consortium name="Ensembl"/>
        </authorList>
    </citation>
    <scope>IDENTIFICATION</scope>
</reference>
<name>A0A8C6ZBJ1_NOTPE</name>
<evidence type="ECO:0000313" key="2">
    <source>
        <dbReference type="Proteomes" id="UP000694420"/>
    </source>
</evidence>
<evidence type="ECO:0000313" key="1">
    <source>
        <dbReference type="Ensembl" id="ENSNPEP00000009860.1"/>
    </source>
</evidence>
<accession>A0A8C6ZBJ1</accession>